<gene>
    <name evidence="2" type="ORF">SNAT2548_LOCUS18909</name>
</gene>
<organism evidence="2 3">
    <name type="scientific">Symbiodinium natans</name>
    <dbReference type="NCBI Taxonomy" id="878477"/>
    <lineage>
        <taxon>Eukaryota</taxon>
        <taxon>Sar</taxon>
        <taxon>Alveolata</taxon>
        <taxon>Dinophyceae</taxon>
        <taxon>Suessiales</taxon>
        <taxon>Symbiodiniaceae</taxon>
        <taxon>Symbiodinium</taxon>
    </lineage>
</organism>
<proteinExistence type="predicted"/>
<evidence type="ECO:0000313" key="3">
    <source>
        <dbReference type="Proteomes" id="UP000604046"/>
    </source>
</evidence>
<name>A0A812PJ30_9DINO</name>
<evidence type="ECO:0000256" key="1">
    <source>
        <dbReference type="SAM" id="Coils"/>
    </source>
</evidence>
<accession>A0A812PJ30</accession>
<sequence length="170" mass="19121">MPRRTEYEALRRVLAGAGAPPEASAAELRQLDEEYQKQRNALVVTQDAAWSAEQEAAYAAAQIARLKTGAAEASRQAEEVHQELQRLAELGEEERRERQRALREREVADAAEEETAIGQRQLQFVVALAVSFLSSSMQQEELRLGRRHLEGLRSRLESTLFASADQWPAH</sequence>
<keyword evidence="1" id="KW-0175">Coiled coil</keyword>
<comment type="caution">
    <text evidence="2">The sequence shown here is derived from an EMBL/GenBank/DDBJ whole genome shotgun (WGS) entry which is preliminary data.</text>
</comment>
<dbReference type="EMBL" id="CAJNDS010002158">
    <property type="protein sequence ID" value="CAE7355692.1"/>
    <property type="molecule type" value="Genomic_DNA"/>
</dbReference>
<reference evidence="2" key="1">
    <citation type="submission" date="2021-02" db="EMBL/GenBank/DDBJ databases">
        <authorList>
            <person name="Dougan E. K."/>
            <person name="Rhodes N."/>
            <person name="Thang M."/>
            <person name="Chan C."/>
        </authorList>
    </citation>
    <scope>NUCLEOTIDE SEQUENCE</scope>
</reference>
<protein>
    <submittedName>
        <fullName evidence="2">Uncharacterized protein</fullName>
    </submittedName>
</protein>
<dbReference type="AlphaFoldDB" id="A0A812PJ30"/>
<dbReference type="Proteomes" id="UP000604046">
    <property type="component" value="Unassembled WGS sequence"/>
</dbReference>
<keyword evidence="3" id="KW-1185">Reference proteome</keyword>
<evidence type="ECO:0000313" key="2">
    <source>
        <dbReference type="EMBL" id="CAE7355692.1"/>
    </source>
</evidence>
<feature type="coiled-coil region" evidence="1">
    <location>
        <begin position="28"/>
        <end position="104"/>
    </location>
</feature>